<dbReference type="InterPro" id="IPR029016">
    <property type="entry name" value="GAF-like_dom_sf"/>
</dbReference>
<reference evidence="3 4" key="1">
    <citation type="submission" date="2023-02" db="EMBL/GenBank/DDBJ databases">
        <authorList>
            <person name="Maleckis M."/>
        </authorList>
    </citation>
    <scope>NUCLEOTIDE SEQUENCE [LARGE SCALE GENOMIC DNA]</scope>
    <source>
        <strain evidence="3 4">P8-A2</strain>
    </source>
</reference>
<gene>
    <name evidence="3" type="ORF">PU648_08880</name>
</gene>
<dbReference type="PANTHER" id="PTHR33744:SF1">
    <property type="entry name" value="DNA-BINDING TRANSCRIPTIONAL ACTIVATOR ADER"/>
    <property type="match status" value="1"/>
</dbReference>
<dbReference type="InterPro" id="IPR025736">
    <property type="entry name" value="PucR_C-HTH_dom"/>
</dbReference>
<dbReference type="RefSeq" id="WP_240363201.1">
    <property type="nucleotide sequence ID" value="NZ_CP107955.1"/>
</dbReference>
<proteinExistence type="inferred from homology"/>
<dbReference type="EMBL" id="JARAKF010000001">
    <property type="protein sequence ID" value="MDU8992470.1"/>
    <property type="molecule type" value="Genomic_DNA"/>
</dbReference>
<feature type="domain" description="GAF" evidence="2">
    <location>
        <begin position="89"/>
        <end position="239"/>
    </location>
</feature>
<dbReference type="Pfam" id="PF17853">
    <property type="entry name" value="GGDEF_2"/>
    <property type="match status" value="1"/>
</dbReference>
<name>A0ABU3UEX2_9ACTN</name>
<evidence type="ECO:0000313" key="4">
    <source>
        <dbReference type="Proteomes" id="UP001257627"/>
    </source>
</evidence>
<dbReference type="InterPro" id="IPR051448">
    <property type="entry name" value="CdaR-like_regulators"/>
</dbReference>
<dbReference type="InterPro" id="IPR003018">
    <property type="entry name" value="GAF"/>
</dbReference>
<evidence type="ECO:0000259" key="2">
    <source>
        <dbReference type="SMART" id="SM00065"/>
    </source>
</evidence>
<dbReference type="SMART" id="SM00065">
    <property type="entry name" value="GAF"/>
    <property type="match status" value="1"/>
</dbReference>
<dbReference type="Proteomes" id="UP001257627">
    <property type="component" value="Unassembled WGS sequence"/>
</dbReference>
<comment type="similarity">
    <text evidence="1">Belongs to the CdaR family.</text>
</comment>
<dbReference type="SUPFAM" id="SSF55781">
    <property type="entry name" value="GAF domain-like"/>
    <property type="match status" value="1"/>
</dbReference>
<dbReference type="InterPro" id="IPR042070">
    <property type="entry name" value="PucR_C-HTH_sf"/>
</dbReference>
<evidence type="ECO:0000313" key="3">
    <source>
        <dbReference type="EMBL" id="MDU8992470.1"/>
    </source>
</evidence>
<dbReference type="Pfam" id="PF13556">
    <property type="entry name" value="HTH_30"/>
    <property type="match status" value="1"/>
</dbReference>
<keyword evidence="4" id="KW-1185">Reference proteome</keyword>
<protein>
    <submittedName>
        <fullName evidence="3">Helix-turn-helix domain-containing protein</fullName>
    </submittedName>
</protein>
<dbReference type="Pfam" id="PF01590">
    <property type="entry name" value="GAF"/>
    <property type="match status" value="1"/>
</dbReference>
<accession>A0ABU3UEX2</accession>
<dbReference type="InterPro" id="IPR041522">
    <property type="entry name" value="CdaR_GGDEF"/>
</dbReference>
<dbReference type="Gene3D" id="1.10.10.2840">
    <property type="entry name" value="PucR C-terminal helix-turn-helix domain"/>
    <property type="match status" value="1"/>
</dbReference>
<dbReference type="Gene3D" id="3.30.450.40">
    <property type="match status" value="1"/>
</dbReference>
<sequence length="636" mass="67971">MDSDDTSGDAGAESPALTVLRLLAQEAPPWHFEDLLRETRQSKLTERQLDGLRQATRLALDVRASMDRQRKREAALAALVDAAQEMADSGADILKAVTRRARLLLDFDMTYASLQQPDGSSYVQHTDGETTALSVGLSMDKGMGMGQLAQHRHAPFWSSDYLADDRFPHAPDIDEVVRSEGLRGILAVPMTHGKNTLGALYGATRAVRHFTPDEVSLMRALANLSASAIAAARRQDLADDRATEAEREASRAESLRTRLSSVCEAQTRLMDMVLDGCDLGDVLHTAAEALDGTLCVRDAQGRVPAATGRLPDLSEATTVRALVEAHAGDEPVAVTGSVWATRLGAGMAEPAVLLLETPRELGSTERQLLRAVGQAVALVLQRQSMAAAAGPVRDEYLDDLLSAASQSSRRLSERARRLRIDPAGEHVVLVLRPEGGKPGEASIWAASYAHRHGGIRTVRGECLVLFLPGANASAAARSAAAELSAVLGHPVTGGAAGPTRDLCSVNEVFEEARRCLDTLTALGCAGRTAAAKDLGFLGLLLSDKNDVDGFVSSAVGPVLDYDARRSTDLVGTLEAYFTSGGSPTRAAQLLHVHTNTVMRRLDRIGELLGPSWQDPANALEIQLALRLQRVKGSVHR</sequence>
<organism evidence="3 4">
    <name type="scientific">Streptomyces mirabilis</name>
    <dbReference type="NCBI Taxonomy" id="68239"/>
    <lineage>
        <taxon>Bacteria</taxon>
        <taxon>Bacillati</taxon>
        <taxon>Actinomycetota</taxon>
        <taxon>Actinomycetes</taxon>
        <taxon>Kitasatosporales</taxon>
        <taxon>Streptomycetaceae</taxon>
        <taxon>Streptomyces</taxon>
    </lineage>
</organism>
<evidence type="ECO:0000256" key="1">
    <source>
        <dbReference type="ARBA" id="ARBA00006754"/>
    </source>
</evidence>
<dbReference type="PANTHER" id="PTHR33744">
    <property type="entry name" value="CARBOHYDRATE DIACID REGULATOR"/>
    <property type="match status" value="1"/>
</dbReference>
<comment type="caution">
    <text evidence="3">The sequence shown here is derived from an EMBL/GenBank/DDBJ whole genome shotgun (WGS) entry which is preliminary data.</text>
</comment>